<comment type="caution">
    <text evidence="2">The sequence shown here is derived from an EMBL/GenBank/DDBJ whole genome shotgun (WGS) entry which is preliminary data.</text>
</comment>
<organism evidence="2 3">
    <name type="scientific">Podospora fimiseda</name>
    <dbReference type="NCBI Taxonomy" id="252190"/>
    <lineage>
        <taxon>Eukaryota</taxon>
        <taxon>Fungi</taxon>
        <taxon>Dikarya</taxon>
        <taxon>Ascomycota</taxon>
        <taxon>Pezizomycotina</taxon>
        <taxon>Sordariomycetes</taxon>
        <taxon>Sordariomycetidae</taxon>
        <taxon>Sordariales</taxon>
        <taxon>Podosporaceae</taxon>
        <taxon>Podospora</taxon>
    </lineage>
</organism>
<accession>A0AAN7BPB4</accession>
<reference evidence="2" key="2">
    <citation type="submission" date="2023-05" db="EMBL/GenBank/DDBJ databases">
        <authorList>
            <consortium name="Lawrence Berkeley National Laboratory"/>
            <person name="Steindorff A."/>
            <person name="Hensen N."/>
            <person name="Bonometti L."/>
            <person name="Westerberg I."/>
            <person name="Brannstrom I.O."/>
            <person name="Guillou S."/>
            <person name="Cros-Aarteil S."/>
            <person name="Calhoun S."/>
            <person name="Haridas S."/>
            <person name="Kuo A."/>
            <person name="Mondo S."/>
            <person name="Pangilinan J."/>
            <person name="Riley R."/>
            <person name="Labutti K."/>
            <person name="Andreopoulos B."/>
            <person name="Lipzen A."/>
            <person name="Chen C."/>
            <person name="Yanf M."/>
            <person name="Daum C."/>
            <person name="Ng V."/>
            <person name="Clum A."/>
            <person name="Ohm R."/>
            <person name="Martin F."/>
            <person name="Silar P."/>
            <person name="Natvig D."/>
            <person name="Lalanne C."/>
            <person name="Gautier V."/>
            <person name="Ament-Velasquez S.L."/>
            <person name="Kruys A."/>
            <person name="Hutchinson M.I."/>
            <person name="Powell A.J."/>
            <person name="Barry K."/>
            <person name="Miller A.N."/>
            <person name="Grigoriev I.V."/>
            <person name="Debuchy R."/>
            <person name="Gladieux P."/>
            <person name="Thoren M.H."/>
            <person name="Johannesson H."/>
        </authorList>
    </citation>
    <scope>NUCLEOTIDE SEQUENCE</scope>
    <source>
        <strain evidence="2">CBS 990.96</strain>
    </source>
</reference>
<dbReference type="AlphaFoldDB" id="A0AAN7BPB4"/>
<proteinExistence type="predicted"/>
<protein>
    <submittedName>
        <fullName evidence="2">Uncharacterized protein</fullName>
    </submittedName>
</protein>
<evidence type="ECO:0000256" key="1">
    <source>
        <dbReference type="SAM" id="MobiDB-lite"/>
    </source>
</evidence>
<dbReference type="EMBL" id="MU865338">
    <property type="protein sequence ID" value="KAK4226990.1"/>
    <property type="molecule type" value="Genomic_DNA"/>
</dbReference>
<reference evidence="2" key="1">
    <citation type="journal article" date="2023" name="Mol. Phylogenet. Evol.">
        <title>Genome-scale phylogeny and comparative genomics of the fungal order Sordariales.</title>
        <authorList>
            <person name="Hensen N."/>
            <person name="Bonometti L."/>
            <person name="Westerberg I."/>
            <person name="Brannstrom I.O."/>
            <person name="Guillou S."/>
            <person name="Cros-Aarteil S."/>
            <person name="Calhoun S."/>
            <person name="Haridas S."/>
            <person name="Kuo A."/>
            <person name="Mondo S."/>
            <person name="Pangilinan J."/>
            <person name="Riley R."/>
            <person name="LaButti K."/>
            <person name="Andreopoulos B."/>
            <person name="Lipzen A."/>
            <person name="Chen C."/>
            <person name="Yan M."/>
            <person name="Daum C."/>
            <person name="Ng V."/>
            <person name="Clum A."/>
            <person name="Steindorff A."/>
            <person name="Ohm R.A."/>
            <person name="Martin F."/>
            <person name="Silar P."/>
            <person name="Natvig D.O."/>
            <person name="Lalanne C."/>
            <person name="Gautier V."/>
            <person name="Ament-Velasquez S.L."/>
            <person name="Kruys A."/>
            <person name="Hutchinson M.I."/>
            <person name="Powell A.J."/>
            <person name="Barry K."/>
            <person name="Miller A.N."/>
            <person name="Grigoriev I.V."/>
            <person name="Debuchy R."/>
            <person name="Gladieux P."/>
            <person name="Hiltunen Thoren M."/>
            <person name="Johannesson H."/>
        </authorList>
    </citation>
    <scope>NUCLEOTIDE SEQUENCE</scope>
    <source>
        <strain evidence="2">CBS 990.96</strain>
    </source>
</reference>
<keyword evidence="3" id="KW-1185">Reference proteome</keyword>
<gene>
    <name evidence="2" type="ORF">QBC38DRAFT_209432</name>
</gene>
<sequence>MARNPGEERGRRRERERERERENPTRVLHKQTNVPWATGRPKREVQVQGRETRRVAVGCTKRAMIQGETPIRYGTGHPSRQMIPGTGPVHRVQDEKRLRLFSARKRTWAHRHHLEMCRVAKPTHTQLGNMICRAFLKCRKPTNLIFMIALPGWLFGGRNLQTFKPSRCCVVIASVGANKDPKRCYEKNPWSVKDSWGCVVMIAIVCFPEGR</sequence>
<evidence type="ECO:0000313" key="3">
    <source>
        <dbReference type="Proteomes" id="UP001301958"/>
    </source>
</evidence>
<name>A0AAN7BPB4_9PEZI</name>
<feature type="compositionally biased region" description="Basic and acidic residues" evidence="1">
    <location>
        <begin position="1"/>
        <end position="24"/>
    </location>
</feature>
<evidence type="ECO:0000313" key="2">
    <source>
        <dbReference type="EMBL" id="KAK4226990.1"/>
    </source>
</evidence>
<dbReference type="Proteomes" id="UP001301958">
    <property type="component" value="Unassembled WGS sequence"/>
</dbReference>
<feature type="region of interest" description="Disordered" evidence="1">
    <location>
        <begin position="1"/>
        <end position="42"/>
    </location>
</feature>